<gene>
    <name evidence="7" type="primary">pilB</name>
    <name evidence="7" type="ORF">EVJ48_02200</name>
</gene>
<dbReference type="FunFam" id="3.30.300.160:FF:000002">
    <property type="entry name" value="Type II secretion system protein E"/>
    <property type="match status" value="1"/>
</dbReference>
<reference evidence="7 8" key="1">
    <citation type="submission" date="2019-01" db="EMBL/GenBank/DDBJ databases">
        <title>Insights into ecological role of a new deltaproteobacterial order Candidatus Sinidesulfobacterales (Sva0485) by metagenomics and metatranscriptomics.</title>
        <authorList>
            <person name="Tan S."/>
            <person name="Liu J."/>
            <person name="Fang Y."/>
            <person name="Hedlund B."/>
            <person name="Lian Z.-H."/>
            <person name="Huang L.-Y."/>
            <person name="Li J.-T."/>
            <person name="Huang L.-N."/>
            <person name="Li W.-J."/>
            <person name="Jiang H.-C."/>
            <person name="Dong H.-L."/>
            <person name="Shu W.-S."/>
        </authorList>
    </citation>
    <scope>NUCLEOTIDE SEQUENCE [LARGE SCALE GENOMIC DNA]</scope>
    <source>
        <strain evidence="7">AP4</strain>
    </source>
</reference>
<dbReference type="SUPFAM" id="SSF52540">
    <property type="entry name" value="P-loop containing nucleoside triphosphate hydrolases"/>
    <property type="match status" value="1"/>
</dbReference>
<organism evidence="7 8">
    <name type="scientific">Candidatus Acidulodesulfobacterium acidiphilum</name>
    <dbReference type="NCBI Taxonomy" id="2597224"/>
    <lineage>
        <taxon>Bacteria</taxon>
        <taxon>Deltaproteobacteria</taxon>
        <taxon>Candidatus Acidulodesulfobacterales</taxon>
        <taxon>Candidatus Acidulodesulfobacterium</taxon>
    </lineage>
</organism>
<dbReference type="Gene3D" id="3.40.50.300">
    <property type="entry name" value="P-loop containing nucleotide triphosphate hydrolases"/>
    <property type="match status" value="1"/>
</dbReference>
<dbReference type="InterPro" id="IPR037257">
    <property type="entry name" value="T2SS_E_N_sf"/>
</dbReference>
<dbReference type="Proteomes" id="UP000322454">
    <property type="component" value="Unassembled WGS sequence"/>
</dbReference>
<dbReference type="GO" id="GO:0005524">
    <property type="term" value="F:ATP binding"/>
    <property type="evidence" value="ECO:0007669"/>
    <property type="project" value="UniProtKB-KW"/>
</dbReference>
<evidence type="ECO:0000256" key="3">
    <source>
        <dbReference type="ARBA" id="ARBA00022490"/>
    </source>
</evidence>
<evidence type="ECO:0000256" key="5">
    <source>
        <dbReference type="ARBA" id="ARBA00022840"/>
    </source>
</evidence>
<dbReference type="Gene3D" id="3.30.450.90">
    <property type="match status" value="1"/>
</dbReference>
<sequence>MQERIRSGISKGEKLKDLKLGEILVKNGIITPAELNSALEEQKRYGGSIGRQLTKLGFIKDADLVSFLSKEFGAATVNLLDNEIPESVIKLIPPDLAVKLQVIPFKRQGNTLYLAVADPTRVEALDDIKFLTGLNIEVVVASENEIASALSKYYNASSILTENKDYLNSIAIEETNEELDISELQRSSSEQPIIRFVNKVLLDAVKLNASDIHVEPYETIVRIRYRIDGKLIEQMKIPGQLKNPITSRLKIMAQLDIAERRLPQDGRIKARMDNKEVDMRVSCLPTLFGEKIVIRVLDKANLQLDMRKLGFSEQQLKDFKNAIHKPYGMILVTGPTGSGKTTTLYSALSDVNRPDVNISTAEDPVEYNIQGINQVLVNEEIGLTFASALRSFLRQDPDIIMVGEIRDLETAEIAIKAALTGHLVLSTIHTNSAASTISRLINMKVEPFLVASSLNLIIAQRLIRKLCAECKEPYYPDVNAILKLGFNMQELSGKRFYKAKGCNACNKTGYKGRIAIYEVLDVNDDIKNKIYENANESEIHNTAVDKGMKALRESAKEKFLEGITSLEEIIQYLDSNNIDI</sequence>
<evidence type="ECO:0000256" key="4">
    <source>
        <dbReference type="ARBA" id="ARBA00022741"/>
    </source>
</evidence>
<dbReference type="PROSITE" id="PS00662">
    <property type="entry name" value="T2SP_E"/>
    <property type="match status" value="1"/>
</dbReference>
<dbReference type="InterPro" id="IPR001482">
    <property type="entry name" value="T2SS/T4SS_dom"/>
</dbReference>
<dbReference type="CDD" id="cd01129">
    <property type="entry name" value="PulE-GspE-like"/>
    <property type="match status" value="1"/>
</dbReference>
<keyword evidence="3" id="KW-0963">Cytoplasm</keyword>
<name>A0A520XFW9_9DELT</name>
<keyword evidence="5" id="KW-0067">ATP-binding</keyword>
<evidence type="ECO:0000259" key="6">
    <source>
        <dbReference type="PROSITE" id="PS00662"/>
    </source>
</evidence>
<dbReference type="GO" id="GO:0016887">
    <property type="term" value="F:ATP hydrolysis activity"/>
    <property type="evidence" value="ECO:0007669"/>
    <property type="project" value="InterPro"/>
</dbReference>
<comment type="similarity">
    <text evidence="2">Belongs to the GSP E family.</text>
</comment>
<dbReference type="GO" id="GO:0009297">
    <property type="term" value="P:pilus assembly"/>
    <property type="evidence" value="ECO:0007669"/>
    <property type="project" value="InterPro"/>
</dbReference>
<dbReference type="GO" id="GO:0005886">
    <property type="term" value="C:plasma membrane"/>
    <property type="evidence" value="ECO:0007669"/>
    <property type="project" value="TreeGrafter"/>
</dbReference>
<dbReference type="InterPro" id="IPR013374">
    <property type="entry name" value="ATPase_typ4_pilus-assembl_PilB"/>
</dbReference>
<protein>
    <submittedName>
        <fullName evidence="7">Type IV-A pilus assembly ATPase PilB</fullName>
    </submittedName>
</protein>
<comment type="subcellular location">
    <subcellularLocation>
        <location evidence="1">Cytoplasm</location>
    </subcellularLocation>
</comment>
<evidence type="ECO:0000256" key="2">
    <source>
        <dbReference type="ARBA" id="ARBA00006611"/>
    </source>
</evidence>
<dbReference type="PANTHER" id="PTHR30258">
    <property type="entry name" value="TYPE II SECRETION SYSTEM PROTEIN GSPE-RELATED"/>
    <property type="match status" value="1"/>
</dbReference>
<evidence type="ECO:0000313" key="7">
    <source>
        <dbReference type="EMBL" id="RZV40088.1"/>
    </source>
</evidence>
<accession>A0A520XFW9</accession>
<dbReference type="FunFam" id="3.40.50.300:FF:000398">
    <property type="entry name" value="Type IV pilus assembly ATPase PilB"/>
    <property type="match status" value="1"/>
</dbReference>
<keyword evidence="4" id="KW-0547">Nucleotide-binding</keyword>
<feature type="domain" description="Bacterial type II secretion system protein E" evidence="6">
    <location>
        <begin position="393"/>
        <end position="407"/>
    </location>
</feature>
<dbReference type="PANTHER" id="PTHR30258:SF1">
    <property type="entry name" value="PROTEIN TRANSPORT PROTEIN HOFB HOMOLOG"/>
    <property type="match status" value="1"/>
</dbReference>
<dbReference type="Pfam" id="PF05157">
    <property type="entry name" value="MshEN"/>
    <property type="match status" value="1"/>
</dbReference>
<dbReference type="NCBIfam" id="TIGR02538">
    <property type="entry name" value="type_IV_pilB"/>
    <property type="match status" value="1"/>
</dbReference>
<dbReference type="InterPro" id="IPR027417">
    <property type="entry name" value="P-loop_NTPase"/>
</dbReference>
<dbReference type="InterPro" id="IPR007831">
    <property type="entry name" value="T2SS_GspE_N"/>
</dbReference>
<dbReference type="SUPFAM" id="SSF160246">
    <property type="entry name" value="EspE N-terminal domain-like"/>
    <property type="match status" value="1"/>
</dbReference>
<dbReference type="Pfam" id="PF00437">
    <property type="entry name" value="T2SSE"/>
    <property type="match status" value="1"/>
</dbReference>
<dbReference type="EMBL" id="SHMQ01000004">
    <property type="protein sequence ID" value="RZV40088.1"/>
    <property type="molecule type" value="Genomic_DNA"/>
</dbReference>
<proteinExistence type="inferred from homology"/>
<evidence type="ECO:0000256" key="1">
    <source>
        <dbReference type="ARBA" id="ARBA00004496"/>
    </source>
</evidence>
<evidence type="ECO:0000313" key="8">
    <source>
        <dbReference type="Proteomes" id="UP000322454"/>
    </source>
</evidence>
<dbReference type="Gene3D" id="3.30.300.160">
    <property type="entry name" value="Type II secretion system, protein E, N-terminal domain"/>
    <property type="match status" value="1"/>
</dbReference>
<dbReference type="FunFam" id="3.30.450.90:FF:000001">
    <property type="entry name" value="Type II secretion system ATPase GspE"/>
    <property type="match status" value="1"/>
</dbReference>
<comment type="caution">
    <text evidence="7">The sequence shown here is derived from an EMBL/GenBank/DDBJ whole genome shotgun (WGS) entry which is preliminary data.</text>
</comment>
<dbReference type="GO" id="GO:0005737">
    <property type="term" value="C:cytoplasm"/>
    <property type="evidence" value="ECO:0007669"/>
    <property type="project" value="UniProtKB-SubCell"/>
</dbReference>
<dbReference type="AlphaFoldDB" id="A0A520XFW9"/>